<feature type="transmembrane region" description="Helical" evidence="7">
    <location>
        <begin position="106"/>
        <end position="126"/>
    </location>
</feature>
<accession>A0A1B1Z2I6</accession>
<feature type="transmembrane region" description="Helical" evidence="7">
    <location>
        <begin position="12"/>
        <end position="37"/>
    </location>
</feature>
<dbReference type="SUPFAM" id="SSF161098">
    <property type="entry name" value="MetI-like"/>
    <property type="match status" value="1"/>
</dbReference>
<comment type="similarity">
    <text evidence="7">Belongs to the binding-protein-dependent transport system permease family.</text>
</comment>
<dbReference type="RefSeq" id="WP_066287829.1">
    <property type="nucleotide sequence ID" value="NZ_CP016761.1"/>
</dbReference>
<organism evidence="9 10">
    <name type="scientific">Fictibacillus arsenicus</name>
    <dbReference type="NCBI Taxonomy" id="255247"/>
    <lineage>
        <taxon>Bacteria</taxon>
        <taxon>Bacillati</taxon>
        <taxon>Bacillota</taxon>
        <taxon>Bacilli</taxon>
        <taxon>Bacillales</taxon>
        <taxon>Fictibacillaceae</taxon>
        <taxon>Fictibacillus</taxon>
    </lineage>
</organism>
<dbReference type="InterPro" id="IPR000515">
    <property type="entry name" value="MetI-like"/>
</dbReference>
<dbReference type="GO" id="GO:0005886">
    <property type="term" value="C:plasma membrane"/>
    <property type="evidence" value="ECO:0007669"/>
    <property type="project" value="UniProtKB-SubCell"/>
</dbReference>
<feature type="transmembrane region" description="Helical" evidence="7">
    <location>
        <begin position="267"/>
        <end position="284"/>
    </location>
</feature>
<dbReference type="Pfam" id="PF00528">
    <property type="entry name" value="BPD_transp_1"/>
    <property type="match status" value="1"/>
</dbReference>
<evidence type="ECO:0000256" key="7">
    <source>
        <dbReference type="RuleBase" id="RU363032"/>
    </source>
</evidence>
<dbReference type="EMBL" id="CP016761">
    <property type="protein sequence ID" value="ANX11672.1"/>
    <property type="molecule type" value="Genomic_DNA"/>
</dbReference>
<feature type="transmembrane region" description="Helical" evidence="7">
    <location>
        <begin position="202"/>
        <end position="221"/>
    </location>
</feature>
<evidence type="ECO:0000256" key="2">
    <source>
        <dbReference type="ARBA" id="ARBA00022448"/>
    </source>
</evidence>
<dbReference type="PANTHER" id="PTHR43005:SF1">
    <property type="entry name" value="SPERMIDINE_PUTRESCINE TRANSPORT SYSTEM PERMEASE PROTEIN"/>
    <property type="match status" value="1"/>
</dbReference>
<proteinExistence type="inferred from homology"/>
<reference evidence="9 10" key="1">
    <citation type="submission" date="2016-08" db="EMBL/GenBank/DDBJ databases">
        <title>Complete genome sequence of Fictibacillus arsenicus G25-54, a strain with toxicity to nematodes and a potential arsenic-resistance activity.</title>
        <authorList>
            <person name="Zheng Z."/>
        </authorList>
    </citation>
    <scope>NUCLEOTIDE SEQUENCE [LARGE SCALE GENOMIC DNA]</scope>
    <source>
        <strain evidence="9 10">G25-54</strain>
    </source>
</reference>
<comment type="subcellular location">
    <subcellularLocation>
        <location evidence="1 7">Cell membrane</location>
        <topology evidence="1 7">Multi-pass membrane protein</topology>
    </subcellularLocation>
</comment>
<dbReference type="InterPro" id="IPR035906">
    <property type="entry name" value="MetI-like_sf"/>
</dbReference>
<gene>
    <name evidence="9" type="ORF">ABE41_006600</name>
</gene>
<keyword evidence="3" id="KW-1003">Cell membrane</keyword>
<dbReference type="GO" id="GO:0055085">
    <property type="term" value="P:transmembrane transport"/>
    <property type="evidence" value="ECO:0007669"/>
    <property type="project" value="InterPro"/>
</dbReference>
<evidence type="ECO:0000256" key="3">
    <source>
        <dbReference type="ARBA" id="ARBA00022475"/>
    </source>
</evidence>
<feature type="domain" description="ABC transmembrane type-1" evidence="8">
    <location>
        <begin position="69"/>
        <end position="283"/>
    </location>
</feature>
<evidence type="ECO:0000256" key="1">
    <source>
        <dbReference type="ARBA" id="ARBA00004651"/>
    </source>
</evidence>
<dbReference type="STRING" id="255247.ABE41_006600"/>
<keyword evidence="2 7" id="KW-0813">Transport</keyword>
<evidence type="ECO:0000259" key="8">
    <source>
        <dbReference type="PROSITE" id="PS50928"/>
    </source>
</evidence>
<sequence length="292" mass="33104">MRPIKDRTFAMLLIVPAAILVFGIVLFPLLQTFWYTFQNMDITSSSYGETAGLENYKQLLGDQGFWETVGRTAYFTGFSLFLQLSLGILIALLLNEDLRGKTFLRSIFIIPWAVPTIVNGAMWKWIYHPEYGALNAFLNQIGLIDEYRSWLSDPTVAIHMVMFADSWKMIPLVTIFMLASLQMANKSVYEAAMLDGAGVLKRFYHLTLPYLKPTILVVLVMRTMDLFKVFDIIYATTRGGPANGTLTLTYEAYLTSFVEVNYSKGATISYLIAFMVALLTFVYVKTLKKGEE</sequence>
<dbReference type="CDD" id="cd06261">
    <property type="entry name" value="TM_PBP2"/>
    <property type="match status" value="1"/>
</dbReference>
<keyword evidence="4 7" id="KW-0812">Transmembrane</keyword>
<evidence type="ECO:0000256" key="4">
    <source>
        <dbReference type="ARBA" id="ARBA00022692"/>
    </source>
</evidence>
<dbReference type="KEGG" id="far:ABE41_006600"/>
<dbReference type="PANTHER" id="PTHR43005">
    <property type="entry name" value="BLR7065 PROTEIN"/>
    <property type="match status" value="1"/>
</dbReference>
<evidence type="ECO:0000313" key="10">
    <source>
        <dbReference type="Proteomes" id="UP000077412"/>
    </source>
</evidence>
<name>A0A1B1Z2I6_9BACL</name>
<keyword evidence="10" id="KW-1185">Reference proteome</keyword>
<dbReference type="Proteomes" id="UP000077412">
    <property type="component" value="Chromosome"/>
</dbReference>
<dbReference type="PROSITE" id="PS50928">
    <property type="entry name" value="ABC_TM1"/>
    <property type="match status" value="1"/>
</dbReference>
<dbReference type="OrthoDB" id="9783714at2"/>
<evidence type="ECO:0000256" key="6">
    <source>
        <dbReference type="ARBA" id="ARBA00023136"/>
    </source>
</evidence>
<dbReference type="Gene3D" id="1.10.3720.10">
    <property type="entry name" value="MetI-like"/>
    <property type="match status" value="1"/>
</dbReference>
<keyword evidence="6 7" id="KW-0472">Membrane</keyword>
<protein>
    <submittedName>
        <fullName evidence="9">ABC transporter permease</fullName>
    </submittedName>
</protein>
<evidence type="ECO:0000313" key="9">
    <source>
        <dbReference type="EMBL" id="ANX11672.1"/>
    </source>
</evidence>
<keyword evidence="5 7" id="KW-1133">Transmembrane helix</keyword>
<evidence type="ECO:0000256" key="5">
    <source>
        <dbReference type="ARBA" id="ARBA00022989"/>
    </source>
</evidence>
<feature type="transmembrane region" description="Helical" evidence="7">
    <location>
        <begin position="73"/>
        <end position="94"/>
    </location>
</feature>
<dbReference type="AlphaFoldDB" id="A0A1B1Z2I6"/>
<feature type="transmembrane region" description="Helical" evidence="7">
    <location>
        <begin position="156"/>
        <end position="181"/>
    </location>
</feature>